<comment type="caution">
    <text evidence="1">The sequence shown here is derived from an EMBL/GenBank/DDBJ whole genome shotgun (WGS) entry which is preliminary data.</text>
</comment>
<proteinExistence type="predicted"/>
<organism evidence="1 2">
    <name type="scientific">Dreissena polymorpha</name>
    <name type="common">Zebra mussel</name>
    <name type="synonym">Mytilus polymorpha</name>
    <dbReference type="NCBI Taxonomy" id="45954"/>
    <lineage>
        <taxon>Eukaryota</taxon>
        <taxon>Metazoa</taxon>
        <taxon>Spiralia</taxon>
        <taxon>Lophotrochozoa</taxon>
        <taxon>Mollusca</taxon>
        <taxon>Bivalvia</taxon>
        <taxon>Autobranchia</taxon>
        <taxon>Heteroconchia</taxon>
        <taxon>Euheterodonta</taxon>
        <taxon>Imparidentia</taxon>
        <taxon>Neoheterodontei</taxon>
        <taxon>Myida</taxon>
        <taxon>Dreissenoidea</taxon>
        <taxon>Dreissenidae</taxon>
        <taxon>Dreissena</taxon>
    </lineage>
</organism>
<reference evidence="1" key="2">
    <citation type="submission" date="2020-11" db="EMBL/GenBank/DDBJ databases">
        <authorList>
            <person name="McCartney M.A."/>
            <person name="Auch B."/>
            <person name="Kono T."/>
            <person name="Mallez S."/>
            <person name="Becker A."/>
            <person name="Gohl D.M."/>
            <person name="Silverstein K.A.T."/>
            <person name="Koren S."/>
            <person name="Bechman K.B."/>
            <person name="Herman A."/>
            <person name="Abrahante J.E."/>
            <person name="Garbe J."/>
        </authorList>
    </citation>
    <scope>NUCLEOTIDE SEQUENCE</scope>
    <source>
        <strain evidence="1">Duluth1</strain>
        <tissue evidence="1">Whole animal</tissue>
    </source>
</reference>
<accession>A0A9D4IEY5</accession>
<keyword evidence="2" id="KW-1185">Reference proteome</keyword>
<evidence type="ECO:0000313" key="1">
    <source>
        <dbReference type="EMBL" id="KAH3772866.1"/>
    </source>
</evidence>
<sequence>MYSPCNTTCAGYNDLPVFTRRCTLLATQRVQDTTTYPCLQDDVLSLQHKVCRIQRLTRVYKTMYSPCNTTCAGYNDLPVFTRRCTLLATQRVQDTTTYPCLQDYVLSLQHNVCRIQRLTRVHKTMYSPCNTTCAGYNDLPVFTRRCTLLATQRVPDTTTYPCSQDDVLSLQHNVCRIQRLTRVHKTMYSPCNTTCAGYNDLPVFTRRCTLLATQRVQDTTTYPCLQDYVLSLQHNVCRIQRLTRVHKTMYSPCNTTCAGYND</sequence>
<dbReference type="Proteomes" id="UP000828390">
    <property type="component" value="Unassembled WGS sequence"/>
</dbReference>
<protein>
    <submittedName>
        <fullName evidence="1">Uncharacterized protein</fullName>
    </submittedName>
</protein>
<name>A0A9D4IEY5_DREPO</name>
<dbReference type="AlphaFoldDB" id="A0A9D4IEY5"/>
<reference evidence="1" key="1">
    <citation type="journal article" date="2019" name="bioRxiv">
        <title>The Genome of the Zebra Mussel, Dreissena polymorpha: A Resource for Invasive Species Research.</title>
        <authorList>
            <person name="McCartney M.A."/>
            <person name="Auch B."/>
            <person name="Kono T."/>
            <person name="Mallez S."/>
            <person name="Zhang Y."/>
            <person name="Obille A."/>
            <person name="Becker A."/>
            <person name="Abrahante J.E."/>
            <person name="Garbe J."/>
            <person name="Badalamenti J.P."/>
            <person name="Herman A."/>
            <person name="Mangelson H."/>
            <person name="Liachko I."/>
            <person name="Sullivan S."/>
            <person name="Sone E.D."/>
            <person name="Koren S."/>
            <person name="Silverstein K.A.T."/>
            <person name="Beckman K.B."/>
            <person name="Gohl D.M."/>
        </authorList>
    </citation>
    <scope>NUCLEOTIDE SEQUENCE</scope>
    <source>
        <strain evidence="1">Duluth1</strain>
        <tissue evidence="1">Whole animal</tissue>
    </source>
</reference>
<dbReference type="EMBL" id="JAIWYP010000009">
    <property type="protein sequence ID" value="KAH3772866.1"/>
    <property type="molecule type" value="Genomic_DNA"/>
</dbReference>
<gene>
    <name evidence="1" type="ORF">DPMN_174213</name>
</gene>
<evidence type="ECO:0000313" key="2">
    <source>
        <dbReference type="Proteomes" id="UP000828390"/>
    </source>
</evidence>